<dbReference type="AlphaFoldDB" id="A0A077ZXN4"/>
<reference evidence="1 2" key="1">
    <citation type="submission" date="2014-06" db="EMBL/GenBank/DDBJ databases">
        <authorList>
            <person name="Swart Estienne"/>
        </authorList>
    </citation>
    <scope>NUCLEOTIDE SEQUENCE [LARGE SCALE GENOMIC DNA]</scope>
    <source>
        <strain evidence="1 2">130c</strain>
    </source>
</reference>
<dbReference type="Gene3D" id="3.40.30.10">
    <property type="entry name" value="Glutaredoxin"/>
    <property type="match status" value="1"/>
</dbReference>
<evidence type="ECO:0000313" key="1">
    <source>
        <dbReference type="EMBL" id="CDW73992.1"/>
    </source>
</evidence>
<sequence>MGCTSMKLKHGNNNAPHIVLVEYSPRYEEEAVSAAEKMEYKYPNLFQFEMRREALMSRKLEVSIYFNKNEAIGEPDARVHSKLSILKFPSDDWRSFLSNIDASLRTSKVEVTRAPQLVF</sequence>
<accession>A0A077ZXN4</accession>
<dbReference type="InParanoid" id="A0A077ZXN4"/>
<dbReference type="Proteomes" id="UP000039865">
    <property type="component" value="Unassembled WGS sequence"/>
</dbReference>
<protein>
    <submittedName>
        <fullName evidence="1">Uncharacterized protein</fullName>
    </submittedName>
</protein>
<proteinExistence type="predicted"/>
<dbReference type="EMBL" id="CCKQ01002881">
    <property type="protein sequence ID" value="CDW73992.1"/>
    <property type="molecule type" value="Genomic_DNA"/>
</dbReference>
<gene>
    <name evidence="1" type="primary">Contig11429.g12231</name>
    <name evidence="1" type="ORF">STYLEM_2982</name>
</gene>
<keyword evidence="2" id="KW-1185">Reference proteome</keyword>
<organism evidence="1 2">
    <name type="scientific">Stylonychia lemnae</name>
    <name type="common">Ciliate</name>
    <dbReference type="NCBI Taxonomy" id="5949"/>
    <lineage>
        <taxon>Eukaryota</taxon>
        <taxon>Sar</taxon>
        <taxon>Alveolata</taxon>
        <taxon>Ciliophora</taxon>
        <taxon>Intramacronucleata</taxon>
        <taxon>Spirotrichea</taxon>
        <taxon>Stichotrichia</taxon>
        <taxon>Sporadotrichida</taxon>
        <taxon>Oxytrichidae</taxon>
        <taxon>Stylonychinae</taxon>
        <taxon>Stylonychia</taxon>
    </lineage>
</organism>
<evidence type="ECO:0000313" key="2">
    <source>
        <dbReference type="Proteomes" id="UP000039865"/>
    </source>
</evidence>
<name>A0A077ZXN4_STYLE</name>